<protein>
    <recommendedName>
        <fullName evidence="1">Reverse transcriptase domain-containing protein</fullName>
    </recommendedName>
</protein>
<dbReference type="Pfam" id="PF00078">
    <property type="entry name" value="RVT_1"/>
    <property type="match status" value="1"/>
</dbReference>
<feature type="domain" description="Reverse transcriptase" evidence="1">
    <location>
        <begin position="44"/>
        <end position="349"/>
    </location>
</feature>
<dbReference type="OrthoDB" id="9788687at2"/>
<keyword evidence="3" id="KW-1185">Reference proteome</keyword>
<comment type="caution">
    <text evidence="2">The sequence shown here is derived from an EMBL/GenBank/DDBJ whole genome shotgun (WGS) entry which is preliminary data.</text>
</comment>
<dbReference type="EMBL" id="SUPK01000002">
    <property type="protein sequence ID" value="TJY43072.1"/>
    <property type="molecule type" value="Genomic_DNA"/>
</dbReference>
<evidence type="ECO:0000313" key="2">
    <source>
        <dbReference type="EMBL" id="TJY43072.1"/>
    </source>
</evidence>
<evidence type="ECO:0000313" key="3">
    <source>
        <dbReference type="Proteomes" id="UP000309673"/>
    </source>
</evidence>
<accession>A0A4U0FI04</accession>
<name>A0A4U0FI04_9BACL</name>
<proteinExistence type="predicted"/>
<dbReference type="PROSITE" id="PS50878">
    <property type="entry name" value="RT_POL"/>
    <property type="match status" value="1"/>
</dbReference>
<dbReference type="Proteomes" id="UP000309673">
    <property type="component" value="Unassembled WGS sequence"/>
</dbReference>
<reference evidence="2 3" key="1">
    <citation type="submission" date="2019-04" db="EMBL/GenBank/DDBJ databases">
        <title>Cohnella sp. nov., isolated from soil.</title>
        <authorList>
            <person name="Kim W."/>
        </authorList>
    </citation>
    <scope>NUCLEOTIDE SEQUENCE [LARGE SCALE GENOMIC DNA]</scope>
    <source>
        <strain evidence="2 3">CAU 1483</strain>
    </source>
</reference>
<dbReference type="InterPro" id="IPR051083">
    <property type="entry name" value="GrpII_Intron_Splice-Mob/Def"/>
</dbReference>
<evidence type="ECO:0000259" key="1">
    <source>
        <dbReference type="PROSITE" id="PS50878"/>
    </source>
</evidence>
<dbReference type="InterPro" id="IPR000477">
    <property type="entry name" value="RT_dom"/>
</dbReference>
<dbReference type="PANTHER" id="PTHR34047:SF8">
    <property type="entry name" value="PROTEIN YKFC"/>
    <property type="match status" value="1"/>
</dbReference>
<sequence>MVLDINDFKTGIDKKFWDHLTKEMSFQDIVNYKDIKKDEFINELGREINNFEYNFMKPYYFFSPKSLGILRKIKLYSLGDTSVYYYCVKKLQKELSEEIKKNKFVYGGFRFTPELRLREEDLNKLRINYEYENGLSVNNFRKEWSEYQKLAKRLSEKNFDYYIHIDIAHFYDDINLDILENKVRNVVIGKSKIIDLLFNFLRFSDKRDLGYTPSNVGIPQEEVGEMSRLLSNFYLSSFDSEITNYLEKYFSNNESFTYTRYADDMWFCFLGSYDDGLRIVQKVSFELSKLKLHISESKLKFFDVQEFTDHWKFNEWEIMFSKKEDLPFLFEMYLDLHEKQHGRWFSLAFYILQIITSKDKSFVDIFFNLENSRAFLDSIVKNPKFIFRLKKDKLKFFKKLILTYPELRNDLIEYLKSKGSIYPNVEYFILDLLSGISQNDEDIDFFVRWYFESFQREYQWYSRCICMNYLIDHSDYLEKHRKESLGKILSHIEKANKHFTKLERRYTMAFLSNLRNDKGGKIIKKYFNSPDDFVFVNFLRQD</sequence>
<gene>
    <name evidence="2" type="ORF">E5161_04025</name>
</gene>
<dbReference type="AlphaFoldDB" id="A0A4U0FI04"/>
<dbReference type="PANTHER" id="PTHR34047">
    <property type="entry name" value="NUCLEAR INTRON MATURASE 1, MITOCHONDRIAL-RELATED"/>
    <property type="match status" value="1"/>
</dbReference>
<organism evidence="2 3">
    <name type="scientific">Cohnella pontilimi</name>
    <dbReference type="NCBI Taxonomy" id="2564100"/>
    <lineage>
        <taxon>Bacteria</taxon>
        <taxon>Bacillati</taxon>
        <taxon>Bacillota</taxon>
        <taxon>Bacilli</taxon>
        <taxon>Bacillales</taxon>
        <taxon>Paenibacillaceae</taxon>
        <taxon>Cohnella</taxon>
    </lineage>
</organism>